<evidence type="ECO:0000313" key="4">
    <source>
        <dbReference type="EMBL" id="KAG5655659.1"/>
    </source>
</evidence>
<organism evidence="4 5">
    <name type="scientific">Fusarium avenaceum</name>
    <dbReference type="NCBI Taxonomy" id="40199"/>
    <lineage>
        <taxon>Eukaryota</taxon>
        <taxon>Fungi</taxon>
        <taxon>Dikarya</taxon>
        <taxon>Ascomycota</taxon>
        <taxon>Pezizomycotina</taxon>
        <taxon>Sordariomycetes</taxon>
        <taxon>Hypocreomycetidae</taxon>
        <taxon>Hypocreales</taxon>
        <taxon>Nectriaceae</taxon>
        <taxon>Fusarium</taxon>
        <taxon>Fusarium tricinctum species complex</taxon>
    </lineage>
</organism>
<keyword evidence="5" id="KW-1185">Reference proteome</keyword>
<accession>A0A9P7GRU7</accession>
<dbReference type="GO" id="GO:0005484">
    <property type="term" value="F:SNAP receptor activity"/>
    <property type="evidence" value="ECO:0007669"/>
    <property type="project" value="TreeGrafter"/>
</dbReference>
<dbReference type="GO" id="GO:0006888">
    <property type="term" value="P:endoplasmic reticulum to Golgi vesicle-mediated transport"/>
    <property type="evidence" value="ECO:0007669"/>
    <property type="project" value="TreeGrafter"/>
</dbReference>
<dbReference type="Gene3D" id="3.30.450.50">
    <property type="entry name" value="Longin domain"/>
    <property type="match status" value="1"/>
</dbReference>
<evidence type="ECO:0000259" key="3">
    <source>
        <dbReference type="PROSITE" id="PS50892"/>
    </source>
</evidence>
<dbReference type="SUPFAM" id="SSF64356">
    <property type="entry name" value="SNARE-like"/>
    <property type="match status" value="2"/>
</dbReference>
<keyword evidence="1" id="KW-0175">Coiled coil</keyword>
<dbReference type="CDD" id="cd15867">
    <property type="entry name" value="R-SNARE_YKT6"/>
    <property type="match status" value="1"/>
</dbReference>
<proteinExistence type="predicted"/>
<dbReference type="PRINTS" id="PR00219">
    <property type="entry name" value="SYNAPTOBREVN"/>
</dbReference>
<dbReference type="PANTHER" id="PTHR45806">
    <property type="entry name" value="SYNAPTOBREVIN HOMOLOG YKT6"/>
    <property type="match status" value="1"/>
</dbReference>
<feature type="region of interest" description="Disordered" evidence="2">
    <location>
        <begin position="197"/>
        <end position="217"/>
    </location>
</feature>
<dbReference type="GO" id="GO:0016020">
    <property type="term" value="C:membrane"/>
    <property type="evidence" value="ECO:0007669"/>
    <property type="project" value="InterPro"/>
</dbReference>
<reference evidence="4" key="1">
    <citation type="submission" date="2021-04" db="EMBL/GenBank/DDBJ databases">
        <title>Draft genome of Fusarium avenaceum strain F156N33, isolated from an atmospheric sample in Virginia.</title>
        <authorList>
            <person name="Yang S."/>
            <person name="Vinatzer B.A."/>
            <person name="Coleman J."/>
        </authorList>
    </citation>
    <scope>NUCLEOTIDE SEQUENCE</scope>
    <source>
        <strain evidence="4">F156N33</strain>
    </source>
</reference>
<dbReference type="InterPro" id="IPR011012">
    <property type="entry name" value="Longin-like_dom_sf"/>
</dbReference>
<dbReference type="EMBL" id="JAGPUO010000027">
    <property type="protein sequence ID" value="KAG5655659.1"/>
    <property type="molecule type" value="Genomic_DNA"/>
</dbReference>
<dbReference type="AlphaFoldDB" id="A0A9P7GRU7"/>
<dbReference type="PROSITE" id="PS50892">
    <property type="entry name" value="V_SNARE"/>
    <property type="match status" value="1"/>
</dbReference>
<dbReference type="Gene3D" id="1.20.5.110">
    <property type="match status" value="1"/>
</dbReference>
<dbReference type="InterPro" id="IPR001388">
    <property type="entry name" value="Synaptobrevin-like"/>
</dbReference>
<feature type="domain" description="V-SNARE coiled-coil homology" evidence="3">
    <location>
        <begin position="303"/>
        <end position="363"/>
    </location>
</feature>
<dbReference type="PANTHER" id="PTHR45806:SF1">
    <property type="entry name" value="SYNAPTOBREVIN HOMOLOG YKT6"/>
    <property type="match status" value="1"/>
</dbReference>
<evidence type="ECO:0000313" key="5">
    <source>
        <dbReference type="Proteomes" id="UP000782241"/>
    </source>
</evidence>
<evidence type="ECO:0000256" key="2">
    <source>
        <dbReference type="SAM" id="MobiDB-lite"/>
    </source>
</evidence>
<dbReference type="SUPFAM" id="SSF58038">
    <property type="entry name" value="SNARE fusion complex"/>
    <property type="match status" value="1"/>
</dbReference>
<dbReference type="InterPro" id="IPR045848">
    <property type="entry name" value="R-SNARE_YKT6"/>
</dbReference>
<protein>
    <recommendedName>
        <fullName evidence="3">V-SNARE coiled-coil homology domain-containing protein</fullName>
    </recommendedName>
</protein>
<gene>
    <name evidence="4" type="ORF">KAF25_009158</name>
</gene>
<evidence type="ECO:0000256" key="1">
    <source>
        <dbReference type="PROSITE-ProRule" id="PRU00290"/>
    </source>
</evidence>
<dbReference type="GO" id="GO:0005794">
    <property type="term" value="C:Golgi apparatus"/>
    <property type="evidence" value="ECO:0007669"/>
    <property type="project" value="TreeGrafter"/>
</dbReference>
<comment type="caution">
    <text evidence="4">The sequence shown here is derived from an EMBL/GenBank/DDBJ whole genome shotgun (WGS) entry which is preliminary data.</text>
</comment>
<dbReference type="InterPro" id="IPR042855">
    <property type="entry name" value="V_SNARE_CC"/>
</dbReference>
<name>A0A9P7GRU7_9HYPO</name>
<feature type="compositionally biased region" description="Basic and acidic residues" evidence="2">
    <location>
        <begin position="197"/>
        <end position="211"/>
    </location>
</feature>
<sequence length="363" mass="41061">MIQSYYVLLSLNRISTRFPSFSFALSCTRSTMSRLQVSDALNQERESFDETLSALNDQLPIIESKIDYLTTTVTDIELLLQLALDHLEACEEKVLFAISTVDKALITSNRAQKSRRAKFRGRSPRLRKAFLECDSCVASLRSARRDCMELQAAIVRNQDKPAVELISQKDLSAYSRFTRNSYSELVTLFSRTVAERTRPGQRQDVEERDLTSHALGGSEDDSAWRMPRCLVLITGLVTKHNFRSTVSQLSSSPAAVSSVCSSLVDEFLTKYPRSTWADDEQVLAFPELKKYLSKHQDPHQADSILKIQKELDETKIILHKTIESVLQRGEKLDDLVAKSDGLSAQSKLFYQQAKNQNSCCVLM</sequence>
<dbReference type="Proteomes" id="UP000782241">
    <property type="component" value="Unassembled WGS sequence"/>
</dbReference>
<dbReference type="Pfam" id="PF00957">
    <property type="entry name" value="Synaptobrevin"/>
    <property type="match status" value="1"/>
</dbReference>